<dbReference type="Pfam" id="PF13343">
    <property type="entry name" value="SBP_bac_6"/>
    <property type="match status" value="1"/>
</dbReference>
<evidence type="ECO:0000313" key="4">
    <source>
        <dbReference type="Proteomes" id="UP000001194"/>
    </source>
</evidence>
<feature type="signal peptide" evidence="2">
    <location>
        <begin position="1"/>
        <end position="18"/>
    </location>
</feature>
<dbReference type="KEGG" id="lbc:LACBIDRAFT_310568"/>
<gene>
    <name evidence="3" type="ORF">LACBIDRAFT_310568</name>
</gene>
<keyword evidence="1 2" id="KW-0732">Signal</keyword>
<evidence type="ECO:0000313" key="3">
    <source>
        <dbReference type="EMBL" id="EDQ98111.1"/>
    </source>
</evidence>
<proteinExistence type="predicted"/>
<dbReference type="OrthoDB" id="124329at2759"/>
<dbReference type="Gene3D" id="3.40.190.10">
    <property type="entry name" value="Periplasmic binding protein-like II"/>
    <property type="match status" value="2"/>
</dbReference>
<feature type="chain" id="PRO_5002747464" evidence="2">
    <location>
        <begin position="19"/>
        <end position="367"/>
    </location>
</feature>
<dbReference type="HOGENOM" id="CLU_026974_5_1_1"/>
<keyword evidence="4" id="KW-1185">Reference proteome</keyword>
<dbReference type="RefSeq" id="XP_001891237.1">
    <property type="nucleotide sequence ID" value="XM_001891202.1"/>
</dbReference>
<dbReference type="GeneID" id="6086893"/>
<organism evidence="4">
    <name type="scientific">Laccaria bicolor (strain S238N-H82 / ATCC MYA-4686)</name>
    <name type="common">Bicoloured deceiver</name>
    <name type="synonym">Laccaria laccata var. bicolor</name>
    <dbReference type="NCBI Taxonomy" id="486041"/>
    <lineage>
        <taxon>Eukaryota</taxon>
        <taxon>Fungi</taxon>
        <taxon>Dikarya</taxon>
        <taxon>Basidiomycota</taxon>
        <taxon>Agaricomycotina</taxon>
        <taxon>Agaricomycetes</taxon>
        <taxon>Agaricomycetidae</taxon>
        <taxon>Agaricales</taxon>
        <taxon>Agaricineae</taxon>
        <taxon>Hydnangiaceae</taxon>
        <taxon>Laccaria</taxon>
    </lineage>
</organism>
<sequence length="367" mass="40779">MVRVIILAGCCLLALVSSGFCLSYGHEPIGIESRSLDAIYQAALKEKGTLRVSWGGDAISNGAGIIAAFTKRFPDVEFNLTVDLSKYHDSRADRTFDTSNGEDDGTDVVLLQTVHDFPRWKKANRLLPYKVATWNDIQSPFKDEDGAFTGCFIGEFGTIVFNDDKAPNDTVPTTYQSFLKPEWRNKLAMTYPNDDDAILYLFTLIVKRHGWTFIDSLVSQNVTWLRGTGTPSELIAKPISQNELAASFAASPSAAAVILTKLPTEDHYVTWPQTAAIFATTKMPETAKLFMSYIMSDEWQADGFPSSGYATRKQFDTDGVLNQTLTNPLGFVTFMQDRANVERWRFQFETTLGTPQGVSPLLNKTVI</sequence>
<dbReference type="InParanoid" id="B0E4W9"/>
<evidence type="ECO:0000256" key="1">
    <source>
        <dbReference type="ARBA" id="ARBA00022729"/>
    </source>
</evidence>
<dbReference type="Proteomes" id="UP000001194">
    <property type="component" value="Unassembled WGS sequence"/>
</dbReference>
<accession>B0E4W9</accession>
<evidence type="ECO:0000256" key="2">
    <source>
        <dbReference type="SAM" id="SignalP"/>
    </source>
</evidence>
<dbReference type="EMBL" id="DS547531">
    <property type="protein sequence ID" value="EDQ98111.1"/>
    <property type="molecule type" value="Genomic_DNA"/>
</dbReference>
<protein>
    <submittedName>
        <fullName evidence="3">Predicted protein</fullName>
    </submittedName>
</protein>
<dbReference type="SUPFAM" id="SSF53850">
    <property type="entry name" value="Periplasmic binding protein-like II"/>
    <property type="match status" value="1"/>
</dbReference>
<reference evidence="3 4" key="1">
    <citation type="journal article" date="2008" name="Nature">
        <title>The genome of Laccaria bicolor provides insights into mycorrhizal symbiosis.</title>
        <authorList>
            <person name="Martin F."/>
            <person name="Aerts A."/>
            <person name="Ahren D."/>
            <person name="Brun A."/>
            <person name="Danchin E.G.J."/>
            <person name="Duchaussoy F."/>
            <person name="Gibon J."/>
            <person name="Kohler A."/>
            <person name="Lindquist E."/>
            <person name="Pereda V."/>
            <person name="Salamov A."/>
            <person name="Shapiro H.J."/>
            <person name="Wuyts J."/>
            <person name="Blaudez D."/>
            <person name="Buee M."/>
            <person name="Brokstein P."/>
            <person name="Canbaeck B."/>
            <person name="Cohen D."/>
            <person name="Courty P.E."/>
            <person name="Coutinho P.M."/>
            <person name="Delaruelle C."/>
            <person name="Detter J.C."/>
            <person name="Deveau A."/>
            <person name="DiFazio S."/>
            <person name="Duplessis S."/>
            <person name="Fraissinet-Tachet L."/>
            <person name="Lucic E."/>
            <person name="Frey-Klett P."/>
            <person name="Fourrey C."/>
            <person name="Feussner I."/>
            <person name="Gay G."/>
            <person name="Grimwood J."/>
            <person name="Hoegger P.J."/>
            <person name="Jain P."/>
            <person name="Kilaru S."/>
            <person name="Labbe J."/>
            <person name="Lin Y.C."/>
            <person name="Legue V."/>
            <person name="Le Tacon F."/>
            <person name="Marmeisse R."/>
            <person name="Melayah D."/>
            <person name="Montanini B."/>
            <person name="Muratet M."/>
            <person name="Nehls U."/>
            <person name="Niculita-Hirzel H."/>
            <person name="Oudot-Le Secq M.P."/>
            <person name="Peter M."/>
            <person name="Quesneville H."/>
            <person name="Rajashekar B."/>
            <person name="Reich M."/>
            <person name="Rouhier N."/>
            <person name="Schmutz J."/>
            <person name="Yin T."/>
            <person name="Chalot M."/>
            <person name="Henrissat B."/>
            <person name="Kuees U."/>
            <person name="Lucas S."/>
            <person name="Van de Peer Y."/>
            <person name="Podila G.K."/>
            <person name="Polle A."/>
            <person name="Pukkila P.J."/>
            <person name="Richardson P.M."/>
            <person name="Rouze P."/>
            <person name="Sanders I.R."/>
            <person name="Stajich J.E."/>
            <person name="Tunlid A."/>
            <person name="Tuskan G."/>
            <person name="Grigoriev I.V."/>
        </authorList>
    </citation>
    <scope>NUCLEOTIDE SEQUENCE [LARGE SCALE GENOMIC DNA]</scope>
    <source>
        <strain evidence="4">S238N-H82 / ATCC MYA-4686</strain>
    </source>
</reference>
<name>B0E4W9_LACBS</name>
<dbReference type="PANTHER" id="PTHR30006">
    <property type="entry name" value="THIAMINE-BINDING PERIPLASMIC PROTEIN-RELATED"/>
    <property type="match status" value="1"/>
</dbReference>
<dbReference type="PANTHER" id="PTHR30006:SF2">
    <property type="entry name" value="ABC TRANSPORTER SUBSTRATE-BINDING PROTEIN"/>
    <property type="match status" value="1"/>
</dbReference>
<dbReference type="AlphaFoldDB" id="B0E4W9"/>